<evidence type="ECO:0000313" key="2">
    <source>
        <dbReference type="Proteomes" id="UP000245626"/>
    </source>
</evidence>
<name>A0ACD0P1Z1_9BASI</name>
<keyword evidence="2" id="KW-1185">Reference proteome</keyword>
<evidence type="ECO:0000313" key="1">
    <source>
        <dbReference type="EMBL" id="PWN52094.1"/>
    </source>
</evidence>
<dbReference type="Proteomes" id="UP000245626">
    <property type="component" value="Unassembled WGS sequence"/>
</dbReference>
<dbReference type="EMBL" id="KZ819797">
    <property type="protein sequence ID" value="PWN52094.1"/>
    <property type="molecule type" value="Genomic_DNA"/>
</dbReference>
<proteinExistence type="predicted"/>
<reference evidence="1 2" key="1">
    <citation type="journal article" date="2018" name="Mol. Biol. Evol.">
        <title>Broad Genomic Sampling Reveals a Smut Pathogenic Ancestry of the Fungal Clade Ustilaginomycotina.</title>
        <authorList>
            <person name="Kijpornyongpan T."/>
            <person name="Mondo S.J."/>
            <person name="Barry K."/>
            <person name="Sandor L."/>
            <person name="Lee J."/>
            <person name="Lipzen A."/>
            <person name="Pangilinan J."/>
            <person name="LaButti K."/>
            <person name="Hainaut M."/>
            <person name="Henrissat B."/>
            <person name="Grigoriev I.V."/>
            <person name="Spatafora J.W."/>
            <person name="Aime M.C."/>
        </authorList>
    </citation>
    <scope>NUCLEOTIDE SEQUENCE [LARGE SCALE GENOMIC DNA]</scope>
    <source>
        <strain evidence="1 2">SA 807</strain>
    </source>
</reference>
<organism evidence="1 2">
    <name type="scientific">Violaceomyces palustris</name>
    <dbReference type="NCBI Taxonomy" id="1673888"/>
    <lineage>
        <taxon>Eukaryota</taxon>
        <taxon>Fungi</taxon>
        <taxon>Dikarya</taxon>
        <taxon>Basidiomycota</taxon>
        <taxon>Ustilaginomycotina</taxon>
        <taxon>Ustilaginomycetes</taxon>
        <taxon>Violaceomycetales</taxon>
        <taxon>Violaceomycetaceae</taxon>
        <taxon>Violaceomyces</taxon>
    </lineage>
</organism>
<accession>A0ACD0P1Z1</accession>
<sequence length="654" mass="73378">MLPSSQPLTQSQAEPDLPHSGPSSTEPVGRHHQPSSCLPGITSSAATPPRPSGSTPSALTISKSAFIYHPFQCSLCSRRFTRLENLKRHSALHSRSPRDPKLFSCPHCPATFSRIDLRKRHLNKKHHHASSPTQSQSQSRGQNQRQHRLHHSSPSLSSPQTDEPNHSNSAPNNDIDSLPLNSGRQPSPPSLPWPPPIPALSPFNFSFLDSETDWQPSPEQVAKGLELFFSHVARFFPIVHQHTFDPEKASGFLVIAMLCLGFQHADEPDLSSRCFVQAKMLVALNDPVTQRSDLEVVQAQILLQAYAMLYLCGAESNFAIKLHSKTIELARSCGLMQPCKVDARETTDLVSLWSDFVRQESHKRTLLCLHQMDALWYQILSLPRSISHLEIKHDMPCNEHLWMSKTASEWAHIMIVRPGAKTQLRYSECIRQFLAASPTVHMDPDEINPYGITNIIYFLLSSVREVSGWSTITGRISMERIEVLQTSLKSLEPFIRPRGRQGGPNCLEVEALWEMAMIQLLSWSPSHTGGVIEASMDAAIATTASLATCRVMYTSVSSSIQPHIDWFLVYLDRTRVVDSESPWILFYAFEAFSIAYQLLYDGCRGAMSAIDIDDGDAAAAFRWARTVFRRREKTKMGQIILTNLSSQWDTQQLV</sequence>
<protein>
    <submittedName>
        <fullName evidence="1">Uncharacterized protein</fullName>
    </submittedName>
</protein>
<gene>
    <name evidence="1" type="ORF">IE53DRAFT_385496</name>
</gene>